<accession>A0A9N8V438</accession>
<gene>
    <name evidence="1" type="ORF">AGERDE_LOCUS599</name>
</gene>
<evidence type="ECO:0000313" key="2">
    <source>
        <dbReference type="Proteomes" id="UP000789831"/>
    </source>
</evidence>
<proteinExistence type="predicted"/>
<dbReference type="Gene3D" id="3.90.640.10">
    <property type="entry name" value="Actin, Chain A, domain 4"/>
    <property type="match status" value="1"/>
</dbReference>
<dbReference type="Proteomes" id="UP000789831">
    <property type="component" value="Unassembled WGS sequence"/>
</dbReference>
<protein>
    <submittedName>
        <fullName evidence="1">8607_t:CDS:1</fullName>
    </submittedName>
</protein>
<organism evidence="1 2">
    <name type="scientific">Ambispora gerdemannii</name>
    <dbReference type="NCBI Taxonomy" id="144530"/>
    <lineage>
        <taxon>Eukaryota</taxon>
        <taxon>Fungi</taxon>
        <taxon>Fungi incertae sedis</taxon>
        <taxon>Mucoromycota</taxon>
        <taxon>Glomeromycotina</taxon>
        <taxon>Glomeromycetes</taxon>
        <taxon>Archaeosporales</taxon>
        <taxon>Ambisporaceae</taxon>
        <taxon>Ambispora</taxon>
    </lineage>
</organism>
<dbReference type="PANTHER" id="PTHR14187:SF5">
    <property type="entry name" value="HEAT SHOCK 70 KDA PROTEIN 12A"/>
    <property type="match status" value="1"/>
</dbReference>
<comment type="caution">
    <text evidence="1">The sequence shown here is derived from an EMBL/GenBank/DDBJ whole genome shotgun (WGS) entry which is preliminary data.</text>
</comment>
<dbReference type="Gene3D" id="3.30.420.40">
    <property type="match status" value="2"/>
</dbReference>
<dbReference type="CDD" id="cd10229">
    <property type="entry name" value="ASKHA_NBD_HSP70_HSPA12"/>
    <property type="match status" value="1"/>
</dbReference>
<dbReference type="OrthoDB" id="2963168at2759"/>
<evidence type="ECO:0000313" key="1">
    <source>
        <dbReference type="EMBL" id="CAG8435939.1"/>
    </source>
</evidence>
<sequence length="552" mass="63087">MSVKDFRVVVAIDFGTTCSGFAYSHTENHDTAVHSLFPGHTASKTNTVLEYDNNWKAINWGFPALVKAQSRRKKASVNSRPVELFKLHLADIDEESKPYLPRGLNYKTAITDFLNKMQKFMLETLLNRWPSLTLPKIRFVFSVPAEWAPKTRGILRECIYKAGFLTEKYSDNLEFISEPEAAAIFCMSILKEHELKVGDSFMVCDCGGGTVDLTTRTLLPENQLGEVTERTGDLCGSTFVDNEFILFLGRRLGHKAVQEFKENHYGLVQLLIHKFFCPEVKDEFAGNVSTFEPIEFDIQRICPQLMSYVDDERREQMEEDEWIIELQFSDVTSMFDPVVEKIIRLVRNQLNASGEQKCSAIFMVGGFAENPYLVSRVKKTFSRDVHVIAVPQKPITTILKGAVQYGLNKKIVKSRRLTWTYGIEVYVLWKKGVDPKKRKLFNGHIQKFDALAKRGTEASPDQKFCGIYVPFHAIQTSVRFRVLATKKLDARFCDEPGMEEIGCMTVNLGIKNLGLIRPIEFSLTFADEEIKATAWNKLTEEIFETKFDYLTE</sequence>
<dbReference type="PANTHER" id="PTHR14187">
    <property type="entry name" value="ALPHA KINASE/ELONGATION FACTOR 2 KINASE"/>
    <property type="match status" value="1"/>
</dbReference>
<dbReference type="InterPro" id="IPR043129">
    <property type="entry name" value="ATPase_NBD"/>
</dbReference>
<reference evidence="1" key="1">
    <citation type="submission" date="2021-06" db="EMBL/GenBank/DDBJ databases">
        <authorList>
            <person name="Kallberg Y."/>
            <person name="Tangrot J."/>
            <person name="Rosling A."/>
        </authorList>
    </citation>
    <scope>NUCLEOTIDE SEQUENCE</scope>
    <source>
        <strain evidence="1">MT106</strain>
    </source>
</reference>
<name>A0A9N8V438_9GLOM</name>
<dbReference type="AlphaFoldDB" id="A0A9N8V438"/>
<dbReference type="EMBL" id="CAJVPL010000030">
    <property type="protein sequence ID" value="CAG8435939.1"/>
    <property type="molecule type" value="Genomic_DNA"/>
</dbReference>
<dbReference type="SUPFAM" id="SSF53067">
    <property type="entry name" value="Actin-like ATPase domain"/>
    <property type="match status" value="2"/>
</dbReference>
<keyword evidence="2" id="KW-1185">Reference proteome</keyword>